<evidence type="ECO:0000256" key="15">
    <source>
        <dbReference type="SAM" id="MobiDB-lite"/>
    </source>
</evidence>
<dbReference type="Pfam" id="PF00704">
    <property type="entry name" value="Glyco_hydro_18"/>
    <property type="match status" value="2"/>
</dbReference>
<dbReference type="InterPro" id="IPR017853">
    <property type="entry name" value="GH"/>
</dbReference>
<dbReference type="FunFam" id="2.130.10.10:FF:000322">
    <property type="entry name" value="Methylosome protein 50"/>
    <property type="match status" value="1"/>
</dbReference>
<dbReference type="FunFam" id="3.10.50.10:FF:000001">
    <property type="entry name" value="Chitinase 3-like 1"/>
    <property type="match status" value="2"/>
</dbReference>
<dbReference type="Proteomes" id="UP000322234">
    <property type="component" value="Unassembled WGS sequence"/>
</dbReference>
<keyword evidence="18" id="KW-1185">Reference proteome</keyword>
<dbReference type="InterPro" id="IPR029070">
    <property type="entry name" value="Chitinase_insertion_sf"/>
</dbReference>
<dbReference type="GO" id="GO:0034709">
    <property type="term" value="C:methylosome"/>
    <property type="evidence" value="ECO:0007669"/>
    <property type="project" value="TreeGrafter"/>
</dbReference>
<evidence type="ECO:0000256" key="12">
    <source>
        <dbReference type="ARBA" id="ARBA00041769"/>
    </source>
</evidence>
<dbReference type="FunFam" id="3.20.20.80:FF:000007">
    <property type="entry name" value="Acidic mammalian chitinase"/>
    <property type="match status" value="1"/>
</dbReference>
<evidence type="ECO:0000256" key="4">
    <source>
        <dbReference type="ARBA" id="ARBA00022553"/>
    </source>
</evidence>
<reference evidence="17" key="1">
    <citation type="submission" date="2019-10" db="EMBL/GenBank/DDBJ databases">
        <title>The sequence and de novo assembly of the wild yak genome.</title>
        <authorList>
            <person name="Liu Y."/>
        </authorList>
    </citation>
    <scope>NUCLEOTIDE SEQUENCE [LARGE SCALE GENOMIC DNA]</scope>
    <source>
        <strain evidence="17">WY2019</strain>
    </source>
</reference>
<evidence type="ECO:0000313" key="18">
    <source>
        <dbReference type="Proteomes" id="UP000322234"/>
    </source>
</evidence>
<evidence type="ECO:0000256" key="2">
    <source>
        <dbReference type="ARBA" id="ARBA00004496"/>
    </source>
</evidence>
<dbReference type="InterPro" id="IPR015943">
    <property type="entry name" value="WD40/YVTN_repeat-like_dom_sf"/>
</dbReference>
<dbReference type="Gene3D" id="3.10.50.10">
    <property type="match status" value="2"/>
</dbReference>
<proteinExistence type="predicted"/>
<dbReference type="PROSITE" id="PS00678">
    <property type="entry name" value="WD_REPEATS_1"/>
    <property type="match status" value="1"/>
</dbReference>
<evidence type="ECO:0000256" key="14">
    <source>
        <dbReference type="PROSITE-ProRule" id="PRU00221"/>
    </source>
</evidence>
<evidence type="ECO:0000256" key="9">
    <source>
        <dbReference type="ARBA" id="ARBA00023242"/>
    </source>
</evidence>
<evidence type="ECO:0000256" key="13">
    <source>
        <dbReference type="ARBA" id="ARBA00046151"/>
    </source>
</evidence>
<keyword evidence="6" id="KW-0732">Signal</keyword>
<protein>
    <recommendedName>
        <fullName evidence="10">Methylosome protein WDR77</fullName>
    </recommendedName>
    <alternativeName>
        <fullName evidence="12">Methylosome protein 50</fullName>
    </alternativeName>
    <alternativeName>
        <fullName evidence="11">WD repeat-containing protein 77</fullName>
    </alternativeName>
</protein>
<dbReference type="PROSITE" id="PS51910">
    <property type="entry name" value="GH18_2"/>
    <property type="match status" value="1"/>
</dbReference>
<sequence length="950" mass="104347">MRKETPPPLVPPAAREWNLPPNAPACMERQLEAARYRSDGALLLGASSLSGRCWAGSLWLFKDPCAAPNEGFCSAGVQTEAGVADLTWVGDRGILVASDSGAVELWELDENETLIVSKFCKYEHDDIVSTVSVLSSGTHAVSGSKDFCIKVWDLAQQMVLNSYRAHSGQVTCVAASPHKDSVFLSCGEDNRILLWDTRCPKPASQMGCSASGYLPTSLTWHPQQSEVFVFGDENGTVSLVDTKSAGCALSSVVHSQCVTGLVFSPHSAPFLASVSEDCSLAVLDSGLSEVKPDAILGDSEEFKYSIRERSTGAAHKLVCYFTNWAFSRPGPASILPRDLDPFLCTHLVFAFASMSNNQIVPKDPQDEKILYPEFNKLKERNRGLKTLLSIGGWNFGTVRFTTMLSTFSNRERFVSSVIALLRTHGFDGLDLFFLYPGLRGSPARDRWTFVFLLEELLQAFKNEAQLTMRPRLLLSAAVSGDPHVVQKAYEARLLGRLLDFISVLSYDLHGSWEKVTGHNSPLFSLPGDPKSSAYAMNYWRQLGVPPEKLLMGLPTYGRTFHLLKASQNELRAEAVGPASPGKYTKQAGFLAYYEICCFVRRAKKRWINDQYVPYAFKGKEWVGYDDAISFGYKAFFIKREHFGGAMVWTLDLDDFRGYFCGTGPFPLVHTLNNLLVNDEFSSTPSPKFWFSTAVNSSRIGPEMPTMTRDLTTGLGILPPGGEAVATETHRKSETMTITPKGEIATPTRTPLSFGRHTAAPEGKTESPGEKPLTTVGHLARRWSMLSSRVLCCPMPSLDLAQCLAQHGPREELSLGCSKQQFKFTCERSDNTYPSGLPKALGNVASMELDAGPAAGFRYNALCSSSPAMEITRSFSAQHFKGLEGYAVKYWRDNGIPSEKLIMGFPTYGRTFRLSTSDTSVCAPVSGTGSSGPYTRDAGFWAYYEVCGKEG</sequence>
<dbReference type="PROSITE" id="PS50294">
    <property type="entry name" value="WD_REPEATS_REGION"/>
    <property type="match status" value="2"/>
</dbReference>
<accession>A0A6B0QRG9</accession>
<dbReference type="SUPFAM" id="SSF51445">
    <property type="entry name" value="(Trans)glycosidases"/>
    <property type="match status" value="2"/>
</dbReference>
<dbReference type="Pfam" id="PF00400">
    <property type="entry name" value="WD40"/>
    <property type="match status" value="2"/>
</dbReference>
<evidence type="ECO:0000256" key="6">
    <source>
        <dbReference type="ARBA" id="ARBA00022729"/>
    </source>
</evidence>
<evidence type="ECO:0000256" key="1">
    <source>
        <dbReference type="ARBA" id="ARBA00004123"/>
    </source>
</evidence>
<dbReference type="InterPro" id="IPR019775">
    <property type="entry name" value="WD40_repeat_CS"/>
</dbReference>
<feature type="domain" description="GH18" evidence="16">
    <location>
        <begin position="315"/>
        <end position="678"/>
    </location>
</feature>
<dbReference type="InterPro" id="IPR011583">
    <property type="entry name" value="Chitinase_II/V-like_cat"/>
</dbReference>
<comment type="function">
    <text evidence="13">Non-catalytic component of the methylosome complex, composed of PRMT5, WDR77 and CLNS1A, which modifies specific arginines to dimethylarginines in several spliceosomal Sm proteins and histones. This modification targets Sm proteins to the survival of motor neurons (SMN) complex for assembly into small nuclear ribonucleoprotein core particles. Might play a role in transcription regulation. The methylosome complex also methylates the Piwi proteins (PIWIL1, PIWIL2 and PIWIL4), methylation of Piwi proteins being required for the interaction with Tudor domain-containing proteins and subsequent localization to the meiotic nuage.</text>
</comment>
<evidence type="ECO:0000256" key="11">
    <source>
        <dbReference type="ARBA" id="ARBA00041554"/>
    </source>
</evidence>
<dbReference type="SUPFAM" id="SSF54556">
    <property type="entry name" value="Chitinase insertion domain"/>
    <property type="match status" value="2"/>
</dbReference>
<keyword evidence="5 14" id="KW-0853">WD repeat</keyword>
<dbReference type="Gene3D" id="3.20.20.80">
    <property type="entry name" value="Glycosidases"/>
    <property type="match status" value="1"/>
</dbReference>
<organism evidence="17 18">
    <name type="scientific">Bos mutus</name>
    <name type="common">wild yak</name>
    <dbReference type="NCBI Taxonomy" id="72004"/>
    <lineage>
        <taxon>Eukaryota</taxon>
        <taxon>Metazoa</taxon>
        <taxon>Chordata</taxon>
        <taxon>Craniata</taxon>
        <taxon>Vertebrata</taxon>
        <taxon>Euteleostomi</taxon>
        <taxon>Mammalia</taxon>
        <taxon>Eutheria</taxon>
        <taxon>Laurasiatheria</taxon>
        <taxon>Artiodactyla</taxon>
        <taxon>Ruminantia</taxon>
        <taxon>Pecora</taxon>
        <taxon>Bovidae</taxon>
        <taxon>Bovinae</taxon>
        <taxon>Bos</taxon>
    </lineage>
</organism>
<dbReference type="GO" id="GO:0007309">
    <property type="term" value="P:oocyte axis specification"/>
    <property type="evidence" value="ECO:0007669"/>
    <property type="project" value="TreeGrafter"/>
</dbReference>
<dbReference type="InterPro" id="IPR001680">
    <property type="entry name" value="WD40_rpt"/>
</dbReference>
<keyword evidence="4" id="KW-0597">Phosphoprotein</keyword>
<feature type="region of interest" description="Disordered" evidence="15">
    <location>
        <begin position="742"/>
        <end position="772"/>
    </location>
</feature>
<comment type="subcellular location">
    <subcellularLocation>
        <location evidence="2">Cytoplasm</location>
    </subcellularLocation>
    <subcellularLocation>
        <location evidence="1">Nucleus</location>
    </subcellularLocation>
</comment>
<dbReference type="InterPro" id="IPR052139">
    <property type="entry name" value="Methylosome_Comp_WDR77"/>
</dbReference>
<dbReference type="InterPro" id="IPR036322">
    <property type="entry name" value="WD40_repeat_dom_sf"/>
</dbReference>
<dbReference type="GO" id="GO:0005975">
    <property type="term" value="P:carbohydrate metabolic process"/>
    <property type="evidence" value="ECO:0007669"/>
    <property type="project" value="InterPro"/>
</dbReference>
<dbReference type="PANTHER" id="PTHR46853:SF3">
    <property type="entry name" value="METHYLOSOME PROTEIN WDR77"/>
    <property type="match status" value="1"/>
</dbReference>
<feature type="repeat" description="WD" evidence="14">
    <location>
        <begin position="163"/>
        <end position="198"/>
    </location>
</feature>
<dbReference type="GO" id="GO:0005634">
    <property type="term" value="C:nucleus"/>
    <property type="evidence" value="ECO:0007669"/>
    <property type="project" value="UniProtKB-SubCell"/>
</dbReference>
<keyword evidence="7" id="KW-0677">Repeat</keyword>
<dbReference type="CDD" id="cd02872">
    <property type="entry name" value="GH18_chitolectin_chitotriosidase"/>
    <property type="match status" value="1"/>
</dbReference>
<feature type="repeat" description="WD" evidence="14">
    <location>
        <begin position="121"/>
        <end position="162"/>
    </location>
</feature>
<evidence type="ECO:0000259" key="16">
    <source>
        <dbReference type="PROSITE" id="PS51910"/>
    </source>
</evidence>
<evidence type="ECO:0000313" key="17">
    <source>
        <dbReference type="EMBL" id="MXQ79590.1"/>
    </source>
</evidence>
<keyword evidence="9" id="KW-0539">Nucleus</keyword>
<evidence type="ECO:0000256" key="10">
    <source>
        <dbReference type="ARBA" id="ARBA00040457"/>
    </source>
</evidence>
<gene>
    <name evidence="17" type="ORF">E5288_WYG007072</name>
</gene>
<dbReference type="GO" id="GO:0008061">
    <property type="term" value="F:chitin binding"/>
    <property type="evidence" value="ECO:0007669"/>
    <property type="project" value="InterPro"/>
</dbReference>
<dbReference type="EMBL" id="VBQZ03000002">
    <property type="protein sequence ID" value="MXQ79590.1"/>
    <property type="molecule type" value="Genomic_DNA"/>
</dbReference>
<dbReference type="Gene3D" id="2.130.10.10">
    <property type="entry name" value="YVTN repeat-like/Quinoprotein amine dehydrogenase"/>
    <property type="match status" value="1"/>
</dbReference>
<dbReference type="PROSITE" id="PS50082">
    <property type="entry name" value="WD_REPEATS_2"/>
    <property type="match status" value="2"/>
</dbReference>
<dbReference type="PANTHER" id="PTHR46853">
    <property type="entry name" value="METHYLOSOME PROTEIN 50"/>
    <property type="match status" value="1"/>
</dbReference>
<evidence type="ECO:0000256" key="8">
    <source>
        <dbReference type="ARBA" id="ARBA00023157"/>
    </source>
</evidence>
<evidence type="ECO:0000256" key="3">
    <source>
        <dbReference type="ARBA" id="ARBA00022490"/>
    </source>
</evidence>
<name>A0A6B0QRG9_9CETA</name>
<keyword evidence="8" id="KW-1015">Disulfide bond</keyword>
<evidence type="ECO:0000256" key="7">
    <source>
        <dbReference type="ARBA" id="ARBA00022737"/>
    </source>
</evidence>
<comment type="caution">
    <text evidence="17">The sequence shown here is derived from an EMBL/GenBank/DDBJ whole genome shotgun (WGS) entry which is preliminary data.</text>
</comment>
<dbReference type="SMART" id="SM00636">
    <property type="entry name" value="Glyco_18"/>
    <property type="match status" value="1"/>
</dbReference>
<dbReference type="SMART" id="SM00320">
    <property type="entry name" value="WD40"/>
    <property type="match status" value="5"/>
</dbReference>
<dbReference type="InterPro" id="IPR001223">
    <property type="entry name" value="Glyco_hydro18_cat"/>
</dbReference>
<dbReference type="AlphaFoldDB" id="A0A6B0QRG9"/>
<evidence type="ECO:0000256" key="5">
    <source>
        <dbReference type="ARBA" id="ARBA00022574"/>
    </source>
</evidence>
<keyword evidence="3" id="KW-0963">Cytoplasm</keyword>
<dbReference type="SUPFAM" id="SSF50978">
    <property type="entry name" value="WD40 repeat-like"/>
    <property type="match status" value="1"/>
</dbReference>